<sequence length="346" mass="34865">MGLIVLAADKGAPGVTTAAIAIAAVWPRPVLLAECDQAGGDLVYRLPAEDGGMLNPARGMLSLAATARRGLRADQVWEHTQRLVGGLDVLVGLTNAEQAQGLTWLWGPLGRAFAGLGAPAPYADGAAHPANGTPPHGLTANGTPPNGLTVNGAHPGAGATPGAERPGNGTTPSGGFPVQGGPQGIAAAAPALQTPVDVVADCGRLGAGSAVTDLLREASTIVLFTRATLEQVAHLRERINALATELGGHAAPPIGVVVVADPREYRTAITEVGRIISHAELPASVLGGFALDPKGAEMLRGRWGGRLDKSLLIRSARQIAGDLAARVAGGPEGREAQGAASGSQSR</sequence>
<gene>
    <name evidence="2" type="ORF">GCM10010151_20820</name>
</gene>
<feature type="region of interest" description="Disordered" evidence="1">
    <location>
        <begin position="125"/>
        <end position="182"/>
    </location>
</feature>
<dbReference type="Proteomes" id="UP001501822">
    <property type="component" value="Unassembled WGS sequence"/>
</dbReference>
<evidence type="ECO:0000256" key="1">
    <source>
        <dbReference type="SAM" id="MobiDB-lite"/>
    </source>
</evidence>
<name>A0ABN0WAI5_9ACTN</name>
<feature type="compositionally biased region" description="Low complexity" evidence="1">
    <location>
        <begin position="152"/>
        <end position="163"/>
    </location>
</feature>
<keyword evidence="3" id="KW-1185">Reference proteome</keyword>
<feature type="region of interest" description="Disordered" evidence="1">
    <location>
        <begin position="326"/>
        <end position="346"/>
    </location>
</feature>
<proteinExistence type="predicted"/>
<accession>A0ABN0WAI5</accession>
<evidence type="ECO:0000313" key="3">
    <source>
        <dbReference type="Proteomes" id="UP001501822"/>
    </source>
</evidence>
<organism evidence="2 3">
    <name type="scientific">Actinoallomurus spadix</name>
    <dbReference type="NCBI Taxonomy" id="79912"/>
    <lineage>
        <taxon>Bacteria</taxon>
        <taxon>Bacillati</taxon>
        <taxon>Actinomycetota</taxon>
        <taxon>Actinomycetes</taxon>
        <taxon>Streptosporangiales</taxon>
        <taxon>Thermomonosporaceae</taxon>
        <taxon>Actinoallomurus</taxon>
    </lineage>
</organism>
<dbReference type="RefSeq" id="WP_252805584.1">
    <property type="nucleotide sequence ID" value="NZ_BAAABM010000016.1"/>
</dbReference>
<dbReference type="EMBL" id="BAAABM010000016">
    <property type="protein sequence ID" value="GAA0330847.1"/>
    <property type="molecule type" value="Genomic_DNA"/>
</dbReference>
<feature type="compositionally biased region" description="Polar residues" evidence="1">
    <location>
        <begin position="140"/>
        <end position="149"/>
    </location>
</feature>
<protein>
    <submittedName>
        <fullName evidence="2">Uncharacterized protein</fullName>
    </submittedName>
</protein>
<comment type="caution">
    <text evidence="2">The sequence shown here is derived from an EMBL/GenBank/DDBJ whole genome shotgun (WGS) entry which is preliminary data.</text>
</comment>
<reference evidence="2 3" key="1">
    <citation type="journal article" date="2019" name="Int. J. Syst. Evol. Microbiol.">
        <title>The Global Catalogue of Microorganisms (GCM) 10K type strain sequencing project: providing services to taxonomists for standard genome sequencing and annotation.</title>
        <authorList>
            <consortium name="The Broad Institute Genomics Platform"/>
            <consortium name="The Broad Institute Genome Sequencing Center for Infectious Disease"/>
            <person name="Wu L."/>
            <person name="Ma J."/>
        </authorList>
    </citation>
    <scope>NUCLEOTIDE SEQUENCE [LARGE SCALE GENOMIC DNA]</scope>
    <source>
        <strain evidence="2 3">JCM 3146</strain>
    </source>
</reference>
<evidence type="ECO:0000313" key="2">
    <source>
        <dbReference type="EMBL" id="GAA0330847.1"/>
    </source>
</evidence>